<proteinExistence type="predicted"/>
<protein>
    <submittedName>
        <fullName evidence="1">Uncharacterized protein</fullName>
    </submittedName>
</protein>
<dbReference type="OrthoDB" id="1111796at2"/>
<sequence>MCIGQLNNSALEQKLPVNPKNANELRFNLHVLGFSKNNEYFNNIADGYTLFGYHLNPRLTYFPSEFVRIEAGALLQKDFGSSGYENIQPTFTIKIQKQNHAFLFGTLEGNLNHGYIEPLYDFERVFTNRIENGIQYLLQSDRVKLDAWLEWSNMLYRAEDDQEDVFGGASIGLKLLEMDDKKGGGDSIRITLPVQFTAQHRGGQIDASELPLLTVANGALGLEIEKEYSKGIVHRIYTKNYLVGYKDFSNEYRYIYQDGYGYYLNAGIDTKYQDVMLSYWEGNRYMANRGGQLYQAVSTTYKNAGYVEEKRRLLILRLMKDIRLMEGLDLTLRLEPVYDFNNPQLEFANSIYLTFDTGFFVAKPKR</sequence>
<name>A0A364RJL4_9BACT</name>
<dbReference type="AlphaFoldDB" id="A0A364RJL4"/>
<evidence type="ECO:0000313" key="2">
    <source>
        <dbReference type="Proteomes" id="UP000251692"/>
    </source>
</evidence>
<organism evidence="1 2">
    <name type="scientific">Pontibacter arcticus</name>
    <dbReference type="NCBI Taxonomy" id="2080288"/>
    <lineage>
        <taxon>Bacteria</taxon>
        <taxon>Pseudomonadati</taxon>
        <taxon>Bacteroidota</taxon>
        <taxon>Cytophagia</taxon>
        <taxon>Cytophagales</taxon>
        <taxon>Hymenobacteraceae</taxon>
        <taxon>Pontibacter</taxon>
    </lineage>
</organism>
<gene>
    <name evidence="1" type="ORF">DP923_01715</name>
</gene>
<reference evidence="1 2" key="1">
    <citation type="submission" date="2018-06" db="EMBL/GenBank/DDBJ databases">
        <authorList>
            <person name="Liu Z.-W."/>
        </authorList>
    </citation>
    <scope>NUCLEOTIDE SEQUENCE [LARGE SCALE GENOMIC DNA]</scope>
    <source>
        <strain evidence="1 2">2b14</strain>
    </source>
</reference>
<dbReference type="EMBL" id="QMDV01000001">
    <property type="protein sequence ID" value="RAU84489.1"/>
    <property type="molecule type" value="Genomic_DNA"/>
</dbReference>
<accession>A0A364RJL4</accession>
<dbReference type="Proteomes" id="UP000251692">
    <property type="component" value="Unassembled WGS sequence"/>
</dbReference>
<reference evidence="1 2" key="2">
    <citation type="submission" date="2018-07" db="EMBL/GenBank/DDBJ databases">
        <title>Pontibacter sp. 2b14 genomic sequence and assembly.</title>
        <authorList>
            <person name="Du Z.-J."/>
        </authorList>
    </citation>
    <scope>NUCLEOTIDE SEQUENCE [LARGE SCALE GENOMIC DNA]</scope>
    <source>
        <strain evidence="1 2">2b14</strain>
    </source>
</reference>
<evidence type="ECO:0000313" key="1">
    <source>
        <dbReference type="EMBL" id="RAU84489.1"/>
    </source>
</evidence>
<comment type="caution">
    <text evidence="1">The sequence shown here is derived from an EMBL/GenBank/DDBJ whole genome shotgun (WGS) entry which is preliminary data.</text>
</comment>
<keyword evidence="2" id="KW-1185">Reference proteome</keyword>